<dbReference type="Proteomes" id="UP000327085">
    <property type="component" value="Chromosome 1"/>
</dbReference>
<protein>
    <submittedName>
        <fullName evidence="2">PREDICTED: PRUPE_6G158100</fullName>
    </submittedName>
</protein>
<evidence type="ECO:0000313" key="2">
    <source>
        <dbReference type="EMBL" id="VVA34478.1"/>
    </source>
</evidence>
<gene>
    <name evidence="2" type="ORF">ALMOND_2B029898</name>
    <name evidence="1" type="ORF">L3X38_004277</name>
</gene>
<reference evidence="2" key="1">
    <citation type="submission" date="2019-07" db="EMBL/GenBank/DDBJ databases">
        <authorList>
            <person name="Alioto T."/>
            <person name="Alioto T."/>
            <person name="Gomez Garrido J."/>
        </authorList>
    </citation>
    <scope>NUCLEOTIDE SEQUENCE</scope>
</reference>
<sequence length="196" mass="21970">MHIDIDASKPLPPGLSMSCQVKVRRKIRLSYEGLKDFYMRCGRLGHSRDCLLNPNPRLEMDGLKYDDGMHRLEKEDGDLYVFSDEDCNRKSNGPDSVNLPVNETTDIFALSQKTGSMLRVSLAMSYTYASSQFASMVLGTNIAANPKNGATQLRYISMWDPKSVGTHYRNGYLRLAIGGLSLNHNSFDPDTIPLWA</sequence>
<dbReference type="EMBL" id="JAJFAZ020000001">
    <property type="protein sequence ID" value="KAI5351386.1"/>
    <property type="molecule type" value="Genomic_DNA"/>
</dbReference>
<organism evidence="2 3">
    <name type="scientific">Prunus dulcis</name>
    <name type="common">Almond</name>
    <name type="synonym">Amygdalus dulcis</name>
    <dbReference type="NCBI Taxonomy" id="3755"/>
    <lineage>
        <taxon>Eukaryota</taxon>
        <taxon>Viridiplantae</taxon>
        <taxon>Streptophyta</taxon>
        <taxon>Embryophyta</taxon>
        <taxon>Tracheophyta</taxon>
        <taxon>Spermatophyta</taxon>
        <taxon>Magnoliopsida</taxon>
        <taxon>eudicotyledons</taxon>
        <taxon>Gunneridae</taxon>
        <taxon>Pentapetalae</taxon>
        <taxon>rosids</taxon>
        <taxon>fabids</taxon>
        <taxon>Rosales</taxon>
        <taxon>Rosaceae</taxon>
        <taxon>Amygdaloideae</taxon>
        <taxon>Amygdaleae</taxon>
        <taxon>Prunus</taxon>
    </lineage>
</organism>
<proteinExistence type="predicted"/>
<reference evidence="1 4" key="3">
    <citation type="journal article" date="2022" name="G3 (Bethesda)">
        <title>Whole-genome sequence and methylome profiling of the almond [Prunus dulcis (Mill.) D.A. Webb] cultivar 'Nonpareil'.</title>
        <authorList>
            <person name="D'Amico-Willman K.M."/>
            <person name="Ouma W.Z."/>
            <person name="Meulia T."/>
            <person name="Sideli G.M."/>
            <person name="Gradziel T.M."/>
            <person name="Fresnedo-Ramirez J."/>
        </authorList>
    </citation>
    <scope>NUCLEOTIDE SEQUENCE [LARGE SCALE GENOMIC DNA]</scope>
    <source>
        <tissue evidence="1">Leaf</tissue>
    </source>
</reference>
<keyword evidence="4" id="KW-1185">Reference proteome</keyword>
<dbReference type="Proteomes" id="UP001054821">
    <property type="component" value="Chromosome 1"/>
</dbReference>
<accession>A0A5E4G4D8</accession>
<dbReference type="Gramene" id="VVA34478">
    <property type="protein sequence ID" value="VVA34478"/>
    <property type="gene ID" value="Prudul26B029898"/>
</dbReference>
<evidence type="ECO:0000313" key="4">
    <source>
        <dbReference type="Proteomes" id="UP001054821"/>
    </source>
</evidence>
<dbReference type="EMBL" id="CABIKO010000335">
    <property type="protein sequence ID" value="VVA34478.1"/>
    <property type="molecule type" value="Genomic_DNA"/>
</dbReference>
<dbReference type="InParanoid" id="A0A5E4G4D8"/>
<reference evidence="3" key="2">
    <citation type="journal article" date="2020" name="Plant J.">
        <title>Transposons played a major role in the diversification between the closely related almond and peach genomes: results from the almond genome sequence.</title>
        <authorList>
            <person name="Alioto T."/>
            <person name="Alexiou K.G."/>
            <person name="Bardil A."/>
            <person name="Barteri F."/>
            <person name="Castanera R."/>
            <person name="Cruz F."/>
            <person name="Dhingra A."/>
            <person name="Duval H."/>
            <person name="Fernandez I Marti A."/>
            <person name="Frias L."/>
            <person name="Galan B."/>
            <person name="Garcia J.L."/>
            <person name="Howad W."/>
            <person name="Gomez-Garrido J."/>
            <person name="Gut M."/>
            <person name="Julca I."/>
            <person name="Morata J."/>
            <person name="Puigdomenech P."/>
            <person name="Ribeca P."/>
            <person name="Rubio Cabetas M.J."/>
            <person name="Vlasova A."/>
            <person name="Wirthensohn M."/>
            <person name="Garcia-Mas J."/>
            <person name="Gabaldon T."/>
            <person name="Casacuberta J.M."/>
            <person name="Arus P."/>
        </authorList>
    </citation>
    <scope>NUCLEOTIDE SEQUENCE [LARGE SCALE GENOMIC DNA]</scope>
    <source>
        <strain evidence="3">cv. Texas</strain>
    </source>
</reference>
<evidence type="ECO:0000313" key="3">
    <source>
        <dbReference type="Proteomes" id="UP000327085"/>
    </source>
</evidence>
<dbReference type="AlphaFoldDB" id="A0A5E4G4D8"/>
<name>A0A5E4G4D8_PRUDU</name>
<evidence type="ECO:0000313" key="1">
    <source>
        <dbReference type="EMBL" id="KAI5351386.1"/>
    </source>
</evidence>